<organism evidence="2 3">
    <name type="scientific">Beta vulgaris subsp. vulgaris</name>
    <name type="common">Beet</name>
    <dbReference type="NCBI Taxonomy" id="3555"/>
    <lineage>
        <taxon>Eukaryota</taxon>
        <taxon>Viridiplantae</taxon>
        <taxon>Streptophyta</taxon>
        <taxon>Embryophyta</taxon>
        <taxon>Tracheophyta</taxon>
        <taxon>Spermatophyta</taxon>
        <taxon>Magnoliopsida</taxon>
        <taxon>eudicotyledons</taxon>
        <taxon>Gunneridae</taxon>
        <taxon>Pentapetalae</taxon>
        <taxon>Caryophyllales</taxon>
        <taxon>Chenopodiaceae</taxon>
        <taxon>Betoideae</taxon>
        <taxon>Beta</taxon>
    </lineage>
</organism>
<evidence type="ECO:0000256" key="1">
    <source>
        <dbReference type="SAM" id="Phobius"/>
    </source>
</evidence>
<keyword evidence="1" id="KW-0472">Membrane</keyword>
<keyword evidence="1" id="KW-1133">Transmembrane helix</keyword>
<accession>A0A0J8B8W7</accession>
<dbReference type="Proteomes" id="UP000035740">
    <property type="component" value="Unassembled WGS sequence"/>
</dbReference>
<feature type="transmembrane region" description="Helical" evidence="1">
    <location>
        <begin position="13"/>
        <end position="38"/>
    </location>
</feature>
<dbReference type="EMBL" id="KQ090319">
    <property type="protein sequence ID" value="KMS97416.1"/>
    <property type="molecule type" value="Genomic_DNA"/>
</dbReference>
<evidence type="ECO:0000313" key="2">
    <source>
        <dbReference type="EMBL" id="KMS97416.1"/>
    </source>
</evidence>
<dbReference type="AlphaFoldDB" id="A0A0J8B8W7"/>
<sequence length="82" mass="9342">MKSLSLFTTDCDIFGWVFSEFFACTVLLGEARFVHIVVTRARSQALRLRDGRAANQFFLVPPKSAALCFPTTLKWQISGRLW</sequence>
<protein>
    <submittedName>
        <fullName evidence="2">Uncharacterized protein</fullName>
    </submittedName>
</protein>
<keyword evidence="1" id="KW-0812">Transmembrane</keyword>
<evidence type="ECO:0000313" key="3">
    <source>
        <dbReference type="Proteomes" id="UP000035740"/>
    </source>
</evidence>
<proteinExistence type="predicted"/>
<reference evidence="2 3" key="1">
    <citation type="journal article" date="2014" name="Nature">
        <title>The genome of the recently domesticated crop plant sugar beet (Beta vulgaris).</title>
        <authorList>
            <person name="Dohm J.C."/>
            <person name="Minoche A.E."/>
            <person name="Holtgrawe D."/>
            <person name="Capella-Gutierrez S."/>
            <person name="Zakrzewski F."/>
            <person name="Tafer H."/>
            <person name="Rupp O."/>
            <person name="Sorensen T.R."/>
            <person name="Stracke R."/>
            <person name="Reinhardt R."/>
            <person name="Goesmann A."/>
            <person name="Kraft T."/>
            <person name="Schulz B."/>
            <person name="Stadler P.F."/>
            <person name="Schmidt T."/>
            <person name="Gabaldon T."/>
            <person name="Lehrach H."/>
            <person name="Weisshaar B."/>
            <person name="Himmelbauer H."/>
        </authorList>
    </citation>
    <scope>NUCLEOTIDE SEQUENCE [LARGE SCALE GENOMIC DNA]</scope>
    <source>
        <tissue evidence="2">Taproot</tissue>
    </source>
</reference>
<keyword evidence="3" id="KW-1185">Reference proteome</keyword>
<dbReference type="Gramene" id="KMS97416">
    <property type="protein sequence ID" value="KMS97416"/>
    <property type="gene ID" value="BVRB_6g155370"/>
</dbReference>
<name>A0A0J8B8W7_BETVV</name>
<gene>
    <name evidence="2" type="ORF">BVRB_6g155370</name>
</gene>